<evidence type="ECO:0000313" key="2">
    <source>
        <dbReference type="Proteomes" id="UP001054945"/>
    </source>
</evidence>
<evidence type="ECO:0000313" key="1">
    <source>
        <dbReference type="EMBL" id="GIZ00239.1"/>
    </source>
</evidence>
<proteinExistence type="predicted"/>
<dbReference type="EMBL" id="BPLR01018521">
    <property type="protein sequence ID" value="GIZ00239.1"/>
    <property type="molecule type" value="Genomic_DNA"/>
</dbReference>
<comment type="caution">
    <text evidence="1">The sequence shown here is derived from an EMBL/GenBank/DDBJ whole genome shotgun (WGS) entry which is preliminary data.</text>
</comment>
<reference evidence="1 2" key="1">
    <citation type="submission" date="2021-06" db="EMBL/GenBank/DDBJ databases">
        <title>Caerostris extrusa draft genome.</title>
        <authorList>
            <person name="Kono N."/>
            <person name="Arakawa K."/>
        </authorList>
    </citation>
    <scope>NUCLEOTIDE SEQUENCE [LARGE SCALE GENOMIC DNA]</scope>
</reference>
<keyword evidence="2" id="KW-1185">Reference proteome</keyword>
<gene>
    <name evidence="1" type="ORF">CEXT_434011</name>
</gene>
<sequence>METHDYGTGNATILTYPNTTDQCTCKKQDIKSDFTDVSLDTVPEETISNKQKDIYRYEENDSCLPSPVFRTPVRKKDFINLRAKTVRSPNRSRSSECISLKD</sequence>
<protein>
    <submittedName>
        <fullName evidence="1">Uncharacterized protein</fullName>
    </submittedName>
</protein>
<name>A0AAV4Y165_CAEEX</name>
<dbReference type="AlphaFoldDB" id="A0AAV4Y165"/>
<dbReference type="Proteomes" id="UP001054945">
    <property type="component" value="Unassembled WGS sequence"/>
</dbReference>
<organism evidence="1 2">
    <name type="scientific">Caerostris extrusa</name>
    <name type="common">Bark spider</name>
    <name type="synonym">Caerostris bankana</name>
    <dbReference type="NCBI Taxonomy" id="172846"/>
    <lineage>
        <taxon>Eukaryota</taxon>
        <taxon>Metazoa</taxon>
        <taxon>Ecdysozoa</taxon>
        <taxon>Arthropoda</taxon>
        <taxon>Chelicerata</taxon>
        <taxon>Arachnida</taxon>
        <taxon>Araneae</taxon>
        <taxon>Araneomorphae</taxon>
        <taxon>Entelegynae</taxon>
        <taxon>Araneoidea</taxon>
        <taxon>Araneidae</taxon>
        <taxon>Caerostris</taxon>
    </lineage>
</organism>
<accession>A0AAV4Y165</accession>